<dbReference type="Proteomes" id="UP000029014">
    <property type="component" value="Unassembled WGS sequence"/>
</dbReference>
<dbReference type="InterPro" id="IPR002575">
    <property type="entry name" value="Aminoglycoside_PTrfase"/>
</dbReference>
<dbReference type="RefSeq" id="WP_022861865.1">
    <property type="nucleotide sequence ID" value="NZ_JGZD01000008.1"/>
</dbReference>
<dbReference type="Pfam" id="PF01636">
    <property type="entry name" value="APH"/>
    <property type="match status" value="1"/>
</dbReference>
<organism evidence="4 5">
    <name type="scientific">Bifidobacterium minimum</name>
    <dbReference type="NCBI Taxonomy" id="1693"/>
    <lineage>
        <taxon>Bacteria</taxon>
        <taxon>Bacillati</taxon>
        <taxon>Actinomycetota</taxon>
        <taxon>Actinomycetes</taxon>
        <taxon>Bifidobacteriales</taxon>
        <taxon>Bifidobacteriaceae</taxon>
        <taxon>Bifidobacterium</taxon>
    </lineage>
</organism>
<dbReference type="InterPro" id="IPR011009">
    <property type="entry name" value="Kinase-like_dom_sf"/>
</dbReference>
<evidence type="ECO:0000256" key="2">
    <source>
        <dbReference type="SAM" id="MobiDB-lite"/>
    </source>
</evidence>
<comment type="caution">
    <text evidence="4">The sequence shown here is derived from an EMBL/GenBank/DDBJ whole genome shotgun (WGS) entry which is preliminary data.</text>
</comment>
<name>A0A087BPM2_9BIFI</name>
<dbReference type="PANTHER" id="PTHR21064:SF6">
    <property type="entry name" value="AMINOGLYCOSIDE PHOSPHOTRANSFERASE DOMAIN-CONTAINING PROTEIN"/>
    <property type="match status" value="1"/>
</dbReference>
<evidence type="ECO:0000259" key="3">
    <source>
        <dbReference type="Pfam" id="PF01636"/>
    </source>
</evidence>
<dbReference type="eggNOG" id="COG2334">
    <property type="taxonomic scope" value="Bacteria"/>
</dbReference>
<dbReference type="GO" id="GO:0019202">
    <property type="term" value="F:amino acid kinase activity"/>
    <property type="evidence" value="ECO:0007669"/>
    <property type="project" value="TreeGrafter"/>
</dbReference>
<dbReference type="PANTHER" id="PTHR21064">
    <property type="entry name" value="AMINOGLYCOSIDE PHOSPHOTRANSFERASE DOMAIN-CONTAINING PROTEIN-RELATED"/>
    <property type="match status" value="1"/>
</dbReference>
<proteinExistence type="inferred from homology"/>
<evidence type="ECO:0000313" key="4">
    <source>
        <dbReference type="EMBL" id="KFI72972.1"/>
    </source>
</evidence>
<dbReference type="AlphaFoldDB" id="A0A087BPM2"/>
<dbReference type="Gene3D" id="3.90.1200.10">
    <property type="match status" value="1"/>
</dbReference>
<sequence length="475" mass="53185">MRDEETMVIDYDEPRKYTRSGAQLRFNDLPFARQEAHLHDVARRALPLWGYPDGSTLRLLNLTENATFRVDPPHDSGLPRIAMRVHRLDYADRDSIEVELRWLLHLNETTDLRLATPLASTAGNLVETILTNHMYDLADITENRNVVCFSWVEGTAPLDSTDDTESMSSLLAALGTAPDSLTFPLVRGAAAIYDVLGHRGNHRSAMNDSDRRLYRRLGEIAAVLRRNQEEWAPSHSSMISKRASWDWQAAFGPQWNNYYGSHYWDCSSTLSRHDVEAIDRARRLMRGRLEAYGTSSGRYGLIHSDLRPSNMLDDGTSLAVLDFDDCAYGWYMTDIAGIVGFMEHRPDLQDVLAEVLGGYESVWPLDPVERAEIPTFILMRRVGLFQSLLYHMHNTAPGSNEGAEISPELVAFYGKGTAMLARRYCSEFGKRPKPAPESATGDTIATIITMTDDATTTPPEPTASVPTPTSTTRAA</sequence>
<keyword evidence="4" id="KW-0808">Transferase</keyword>
<feature type="domain" description="Aminoglycoside phosphotransferase" evidence="3">
    <location>
        <begin position="206"/>
        <end position="357"/>
    </location>
</feature>
<dbReference type="EMBL" id="JGZD01000008">
    <property type="protein sequence ID" value="KFI72972.1"/>
    <property type="molecule type" value="Genomic_DNA"/>
</dbReference>
<dbReference type="SUPFAM" id="SSF56112">
    <property type="entry name" value="Protein kinase-like (PK-like)"/>
    <property type="match status" value="1"/>
</dbReference>
<evidence type="ECO:0000313" key="5">
    <source>
        <dbReference type="Proteomes" id="UP000029014"/>
    </source>
</evidence>
<evidence type="ECO:0000256" key="1">
    <source>
        <dbReference type="ARBA" id="ARBA00038240"/>
    </source>
</evidence>
<accession>A0A087BPM2</accession>
<gene>
    <name evidence="4" type="ORF">BMIN_0683</name>
</gene>
<dbReference type="InterPro" id="IPR050249">
    <property type="entry name" value="Pseudomonas-type_ThrB"/>
</dbReference>
<reference evidence="4 5" key="1">
    <citation type="submission" date="2014-03" db="EMBL/GenBank/DDBJ databases">
        <title>Genomics of Bifidobacteria.</title>
        <authorList>
            <person name="Ventura M."/>
            <person name="Milani C."/>
            <person name="Lugli G.A."/>
        </authorList>
    </citation>
    <scope>NUCLEOTIDE SEQUENCE [LARGE SCALE GENOMIC DNA]</scope>
    <source>
        <strain evidence="4 5">LMG 11592</strain>
    </source>
</reference>
<dbReference type="STRING" id="1693.BMIN_0683"/>
<comment type="similarity">
    <text evidence="1">Belongs to the pseudomonas-type ThrB family.</text>
</comment>
<feature type="region of interest" description="Disordered" evidence="2">
    <location>
        <begin position="451"/>
        <end position="475"/>
    </location>
</feature>
<protein>
    <submittedName>
        <fullName evidence="4">Aminoglycoside phosphotransferase</fullName>
    </submittedName>
</protein>
<keyword evidence="5" id="KW-1185">Reference proteome</keyword>